<dbReference type="InParanoid" id="S8DVQ4"/>
<dbReference type="InterPro" id="IPR029962">
    <property type="entry name" value="TBL"/>
</dbReference>
<name>S8DVQ4_FOMSC</name>
<organism evidence="2 3">
    <name type="scientific">Fomitopsis schrenkii</name>
    <name type="common">Brown rot fungus</name>
    <dbReference type="NCBI Taxonomy" id="2126942"/>
    <lineage>
        <taxon>Eukaryota</taxon>
        <taxon>Fungi</taxon>
        <taxon>Dikarya</taxon>
        <taxon>Basidiomycota</taxon>
        <taxon>Agaricomycotina</taxon>
        <taxon>Agaricomycetes</taxon>
        <taxon>Polyporales</taxon>
        <taxon>Fomitopsis</taxon>
    </lineage>
</organism>
<accession>S8DVQ4</accession>
<dbReference type="Proteomes" id="UP000015241">
    <property type="component" value="Unassembled WGS sequence"/>
</dbReference>
<evidence type="ECO:0000313" key="2">
    <source>
        <dbReference type="EMBL" id="EPS97211.1"/>
    </source>
</evidence>
<protein>
    <submittedName>
        <fullName evidence="2">Uncharacterized protein</fullName>
    </submittedName>
</protein>
<dbReference type="STRING" id="743788.S8DVQ4"/>
<dbReference type="PANTHER" id="PTHR32285:SF48">
    <property type="entry name" value="PROTEIN TRICHOME BIREFRINGENCE-LIKE 19"/>
    <property type="match status" value="1"/>
</dbReference>
<dbReference type="GO" id="GO:0005794">
    <property type="term" value="C:Golgi apparatus"/>
    <property type="evidence" value="ECO:0007669"/>
    <property type="project" value="TreeGrafter"/>
</dbReference>
<evidence type="ECO:0000256" key="1">
    <source>
        <dbReference type="SAM" id="MobiDB-lite"/>
    </source>
</evidence>
<dbReference type="EMBL" id="KE504178">
    <property type="protein sequence ID" value="EPS97211.1"/>
    <property type="molecule type" value="Genomic_DNA"/>
</dbReference>
<proteinExistence type="predicted"/>
<dbReference type="HOGENOM" id="CLU_039311_0_0_1"/>
<gene>
    <name evidence="2" type="ORF">FOMPIDRAFT_1166751</name>
</gene>
<evidence type="ECO:0000313" key="3">
    <source>
        <dbReference type="Proteomes" id="UP000015241"/>
    </source>
</evidence>
<dbReference type="AlphaFoldDB" id="S8DVQ4"/>
<dbReference type="GO" id="GO:0016413">
    <property type="term" value="F:O-acetyltransferase activity"/>
    <property type="evidence" value="ECO:0007669"/>
    <property type="project" value="InterPro"/>
</dbReference>
<sequence length="452" mass="51924">MKGLLSARPHPSRVRAVFLAAIVSGTILYALYASPLWLSLTDRLSRLTNPRYHGTCPPRDYANGSWTPKSHPPRVPGRAPDDLAMHQKEDALPFAGFEGCASSREFWWHLAADKPELWDRFPAVDSWDWTPGDDCEMRPLDGAAIVEDMVENGGWLLIGDSVTENHFFSLSCVLYPHVRATPNYTENPYFDRAWPQHLYLSPSSPLLPHLRLPSGFSIEDTPLVTFRRVDLLLDRTELEGLYAARAGPDAPPLFSAEQFWSLSPEYYVRDLFLNGHYGTLVVSTGGHWTVTLMSAFHDEAARGGGIDGVLDFFDASMRRWAEDVQGILDEWERRGQRWGFGWHRERKRVVVRAYLPGHEDCHSERAPWKEWRPFVWNWYNWGSIWEFNKIFERVVDSETFPNIHYLAIDRPALLRPDAHAAGDCLHIMTGAGVLEGWTHYIWHYVTRELPER</sequence>
<feature type="region of interest" description="Disordered" evidence="1">
    <location>
        <begin position="58"/>
        <end position="77"/>
    </location>
</feature>
<keyword evidence="3" id="KW-1185">Reference proteome</keyword>
<dbReference type="OrthoDB" id="630188at2759"/>
<reference evidence="2 3" key="1">
    <citation type="journal article" date="2012" name="Science">
        <title>The Paleozoic origin of enzymatic lignin decomposition reconstructed from 31 fungal genomes.</title>
        <authorList>
            <person name="Floudas D."/>
            <person name="Binder M."/>
            <person name="Riley R."/>
            <person name="Barry K."/>
            <person name="Blanchette R.A."/>
            <person name="Henrissat B."/>
            <person name="Martinez A.T."/>
            <person name="Otillar R."/>
            <person name="Spatafora J.W."/>
            <person name="Yadav J.S."/>
            <person name="Aerts A."/>
            <person name="Benoit I."/>
            <person name="Boyd A."/>
            <person name="Carlson A."/>
            <person name="Copeland A."/>
            <person name="Coutinho P.M."/>
            <person name="de Vries R.P."/>
            <person name="Ferreira P."/>
            <person name="Findley K."/>
            <person name="Foster B."/>
            <person name="Gaskell J."/>
            <person name="Glotzer D."/>
            <person name="Gorecki P."/>
            <person name="Heitman J."/>
            <person name="Hesse C."/>
            <person name="Hori C."/>
            <person name="Igarashi K."/>
            <person name="Jurgens J.A."/>
            <person name="Kallen N."/>
            <person name="Kersten P."/>
            <person name="Kohler A."/>
            <person name="Kuees U."/>
            <person name="Kumar T.K.A."/>
            <person name="Kuo A."/>
            <person name="LaButti K."/>
            <person name="Larrondo L.F."/>
            <person name="Lindquist E."/>
            <person name="Ling A."/>
            <person name="Lombard V."/>
            <person name="Lucas S."/>
            <person name="Lundell T."/>
            <person name="Martin R."/>
            <person name="McLaughlin D.J."/>
            <person name="Morgenstern I."/>
            <person name="Morin E."/>
            <person name="Murat C."/>
            <person name="Nagy L.G."/>
            <person name="Nolan M."/>
            <person name="Ohm R.A."/>
            <person name="Patyshakuliyeva A."/>
            <person name="Rokas A."/>
            <person name="Ruiz-Duenas F.J."/>
            <person name="Sabat G."/>
            <person name="Salamov A."/>
            <person name="Samejima M."/>
            <person name="Schmutz J."/>
            <person name="Slot J.C."/>
            <person name="St John F."/>
            <person name="Stenlid J."/>
            <person name="Sun H."/>
            <person name="Sun S."/>
            <person name="Syed K."/>
            <person name="Tsang A."/>
            <person name="Wiebenga A."/>
            <person name="Young D."/>
            <person name="Pisabarro A."/>
            <person name="Eastwood D.C."/>
            <person name="Martin F."/>
            <person name="Cullen D."/>
            <person name="Grigoriev I.V."/>
            <person name="Hibbett D.S."/>
        </authorList>
    </citation>
    <scope>NUCLEOTIDE SEQUENCE</scope>
    <source>
        <strain evidence="3">FP-58527</strain>
    </source>
</reference>
<dbReference type="PANTHER" id="PTHR32285">
    <property type="entry name" value="PROTEIN TRICHOME BIREFRINGENCE-LIKE 9-RELATED"/>
    <property type="match status" value="1"/>
</dbReference>
<dbReference type="eggNOG" id="ENOG502SK7C">
    <property type="taxonomic scope" value="Eukaryota"/>
</dbReference>